<dbReference type="EMBL" id="JAUHHV010000002">
    <property type="protein sequence ID" value="KAK1433836.1"/>
    <property type="molecule type" value="Genomic_DNA"/>
</dbReference>
<comment type="caution">
    <text evidence="1">The sequence shown here is derived from an EMBL/GenBank/DDBJ whole genome shotgun (WGS) entry which is preliminary data.</text>
</comment>
<protein>
    <submittedName>
        <fullName evidence="1">Uncharacterized protein</fullName>
    </submittedName>
</protein>
<dbReference type="Proteomes" id="UP001229421">
    <property type="component" value="Unassembled WGS sequence"/>
</dbReference>
<evidence type="ECO:0000313" key="1">
    <source>
        <dbReference type="EMBL" id="KAK1433836.1"/>
    </source>
</evidence>
<name>A0AAD8L761_TARER</name>
<organism evidence="1 2">
    <name type="scientific">Tagetes erecta</name>
    <name type="common">African marigold</name>
    <dbReference type="NCBI Taxonomy" id="13708"/>
    <lineage>
        <taxon>Eukaryota</taxon>
        <taxon>Viridiplantae</taxon>
        <taxon>Streptophyta</taxon>
        <taxon>Embryophyta</taxon>
        <taxon>Tracheophyta</taxon>
        <taxon>Spermatophyta</taxon>
        <taxon>Magnoliopsida</taxon>
        <taxon>eudicotyledons</taxon>
        <taxon>Gunneridae</taxon>
        <taxon>Pentapetalae</taxon>
        <taxon>asterids</taxon>
        <taxon>campanulids</taxon>
        <taxon>Asterales</taxon>
        <taxon>Asteraceae</taxon>
        <taxon>Asteroideae</taxon>
        <taxon>Heliantheae alliance</taxon>
        <taxon>Tageteae</taxon>
        <taxon>Tagetes</taxon>
    </lineage>
</organism>
<gene>
    <name evidence="1" type="ORF">QVD17_10754</name>
</gene>
<dbReference type="AlphaFoldDB" id="A0AAD8L761"/>
<reference evidence="1" key="1">
    <citation type="journal article" date="2023" name="bioRxiv">
        <title>Improved chromosome-level genome assembly for marigold (Tagetes erecta).</title>
        <authorList>
            <person name="Jiang F."/>
            <person name="Yuan L."/>
            <person name="Wang S."/>
            <person name="Wang H."/>
            <person name="Xu D."/>
            <person name="Wang A."/>
            <person name="Fan W."/>
        </authorList>
    </citation>
    <scope>NUCLEOTIDE SEQUENCE</scope>
    <source>
        <strain evidence="1">WSJ</strain>
        <tissue evidence="1">Leaf</tissue>
    </source>
</reference>
<evidence type="ECO:0000313" key="2">
    <source>
        <dbReference type="Proteomes" id="UP001229421"/>
    </source>
</evidence>
<sequence>MPGQRVAAAGTVNDQLRHSLIVVGIADDQKGHRSAVVIAFAAYCGVMNQRLWCLSKAVVLLSRANVCTVVLPLSTTTIQECPLLHGESNQRRTTKPITTT</sequence>
<proteinExistence type="predicted"/>
<accession>A0AAD8L761</accession>
<keyword evidence="2" id="KW-1185">Reference proteome</keyword>